<evidence type="ECO:0000256" key="9">
    <source>
        <dbReference type="ARBA" id="ARBA00030757"/>
    </source>
</evidence>
<dbReference type="PANTHER" id="PTHR11579">
    <property type="entry name" value="PROTEIN-L-ISOASPARTATE O-METHYLTRANSFERASE"/>
    <property type="match status" value="1"/>
</dbReference>
<keyword evidence="13" id="KW-1185">Reference proteome</keyword>
<dbReference type="SUPFAM" id="SSF53335">
    <property type="entry name" value="S-adenosyl-L-methionine-dependent methyltransferases"/>
    <property type="match status" value="1"/>
</dbReference>
<dbReference type="Proteomes" id="UP001370348">
    <property type="component" value="Chromosome"/>
</dbReference>
<evidence type="ECO:0000256" key="6">
    <source>
        <dbReference type="ARBA" id="ARBA00022603"/>
    </source>
</evidence>
<organism evidence="12 13">
    <name type="scientific">Pendulispora albinea</name>
    <dbReference type="NCBI Taxonomy" id="2741071"/>
    <lineage>
        <taxon>Bacteria</taxon>
        <taxon>Pseudomonadati</taxon>
        <taxon>Myxococcota</taxon>
        <taxon>Myxococcia</taxon>
        <taxon>Myxococcales</taxon>
        <taxon>Sorangiineae</taxon>
        <taxon>Pendulisporaceae</taxon>
        <taxon>Pendulispora</taxon>
    </lineage>
</organism>
<evidence type="ECO:0000256" key="4">
    <source>
        <dbReference type="ARBA" id="ARBA00013346"/>
    </source>
</evidence>
<keyword evidence="8" id="KW-0949">S-adenosyl-L-methionine</keyword>
<dbReference type="Pfam" id="PF01135">
    <property type="entry name" value="PCMT"/>
    <property type="match status" value="1"/>
</dbReference>
<evidence type="ECO:0000256" key="2">
    <source>
        <dbReference type="ARBA" id="ARBA00005369"/>
    </source>
</evidence>
<dbReference type="EC" id="2.1.1.77" evidence="3"/>
<accession>A0ABZ2M1Z4</accession>
<keyword evidence="6" id="KW-0489">Methyltransferase</keyword>
<dbReference type="InterPro" id="IPR000682">
    <property type="entry name" value="PCMT"/>
</dbReference>
<evidence type="ECO:0000313" key="12">
    <source>
        <dbReference type="EMBL" id="WXB17224.1"/>
    </source>
</evidence>
<dbReference type="PANTHER" id="PTHR11579:SF0">
    <property type="entry name" value="PROTEIN-L-ISOASPARTATE(D-ASPARTATE) O-METHYLTRANSFERASE"/>
    <property type="match status" value="1"/>
</dbReference>
<evidence type="ECO:0000256" key="8">
    <source>
        <dbReference type="ARBA" id="ARBA00022691"/>
    </source>
</evidence>
<keyword evidence="5" id="KW-0963">Cytoplasm</keyword>
<comment type="similarity">
    <text evidence="2">Belongs to the methyltransferase superfamily. L-isoaspartyl/D-aspartyl protein methyltransferase family.</text>
</comment>
<comment type="subcellular location">
    <subcellularLocation>
        <location evidence="1">Cytoplasm</location>
    </subcellularLocation>
</comment>
<dbReference type="EMBL" id="CP089984">
    <property type="protein sequence ID" value="WXB17224.1"/>
    <property type="molecule type" value="Genomic_DNA"/>
</dbReference>
<evidence type="ECO:0000256" key="1">
    <source>
        <dbReference type="ARBA" id="ARBA00004496"/>
    </source>
</evidence>
<reference evidence="12 13" key="1">
    <citation type="submission" date="2021-12" db="EMBL/GenBank/DDBJ databases">
        <title>Discovery of the Pendulisporaceae a myxobacterial family with distinct sporulation behavior and unique specialized metabolism.</title>
        <authorList>
            <person name="Garcia R."/>
            <person name="Popoff A."/>
            <person name="Bader C.D."/>
            <person name="Loehr J."/>
            <person name="Walesch S."/>
            <person name="Walt C."/>
            <person name="Boldt J."/>
            <person name="Bunk B."/>
            <person name="Haeckl F.J.F.P.J."/>
            <person name="Gunesch A.P."/>
            <person name="Birkelbach J."/>
            <person name="Nuebel U."/>
            <person name="Pietschmann T."/>
            <person name="Bach T."/>
            <person name="Mueller R."/>
        </authorList>
    </citation>
    <scope>NUCLEOTIDE SEQUENCE [LARGE SCALE GENOMIC DNA]</scope>
    <source>
        <strain evidence="12 13">MSr11954</strain>
    </source>
</reference>
<evidence type="ECO:0000256" key="5">
    <source>
        <dbReference type="ARBA" id="ARBA00022490"/>
    </source>
</evidence>
<keyword evidence="7" id="KW-0808">Transferase</keyword>
<evidence type="ECO:0000256" key="11">
    <source>
        <dbReference type="ARBA" id="ARBA00031350"/>
    </source>
</evidence>
<evidence type="ECO:0000256" key="10">
    <source>
        <dbReference type="ARBA" id="ARBA00031323"/>
    </source>
</evidence>
<dbReference type="CDD" id="cd02440">
    <property type="entry name" value="AdoMet_MTases"/>
    <property type="match status" value="1"/>
</dbReference>
<evidence type="ECO:0000256" key="7">
    <source>
        <dbReference type="ARBA" id="ARBA00022679"/>
    </source>
</evidence>
<dbReference type="RefSeq" id="WP_394826854.1">
    <property type="nucleotide sequence ID" value="NZ_CP089984.1"/>
</dbReference>
<dbReference type="Gene3D" id="3.40.50.150">
    <property type="entry name" value="Vaccinia Virus protein VP39"/>
    <property type="match status" value="1"/>
</dbReference>
<evidence type="ECO:0000256" key="3">
    <source>
        <dbReference type="ARBA" id="ARBA00011890"/>
    </source>
</evidence>
<proteinExistence type="inferred from homology"/>
<gene>
    <name evidence="12" type="ORF">LZC94_08070</name>
</gene>
<evidence type="ECO:0000313" key="13">
    <source>
        <dbReference type="Proteomes" id="UP001370348"/>
    </source>
</evidence>
<protein>
    <recommendedName>
        <fullName evidence="4">Protein-L-isoaspartate O-methyltransferase</fullName>
        <ecNumber evidence="3">2.1.1.77</ecNumber>
    </recommendedName>
    <alternativeName>
        <fullName evidence="11">L-isoaspartyl protein carboxyl methyltransferase</fullName>
    </alternativeName>
    <alternativeName>
        <fullName evidence="9">Protein L-isoaspartyl methyltransferase</fullName>
    </alternativeName>
    <alternativeName>
        <fullName evidence="10">Protein-beta-aspartate methyltransferase</fullName>
    </alternativeName>
</protein>
<dbReference type="InterPro" id="IPR029063">
    <property type="entry name" value="SAM-dependent_MTases_sf"/>
</dbReference>
<name>A0ABZ2M1Z4_9BACT</name>
<sequence length="271" mass="30115">MFFHSDFASIARAAVTRAAAHSRDNPRENLREGDARDDEEEIVRRLASDPRFKEAAHRERSRLVAKIEGDLGPFEARQLQALLEAPRERFVRLQDLPRSYEDVPLPLDDEGLSTISAPHAYLLSFRVLDLREGDALIELGTGSGYGAALASDIVGDEGSVRTFEIDERLASRATRLLLERSNVQVFHLDATESAPVWGSFTKVVATFAVDPVPDAWLHALPIGGVLVTPIGPRDRDQRLVRIIRTESEFLTSDHGGVRYVSNRSTIPPARE</sequence>